<dbReference type="InterPro" id="IPR042197">
    <property type="entry name" value="Apaf_helical"/>
</dbReference>
<dbReference type="GO" id="GO:0005524">
    <property type="term" value="F:ATP binding"/>
    <property type="evidence" value="ECO:0007669"/>
    <property type="project" value="UniProtKB-KW"/>
</dbReference>
<keyword evidence="5" id="KW-0067">ATP-binding</keyword>
<feature type="domain" description="NB-ARC" evidence="6">
    <location>
        <begin position="168"/>
        <end position="348"/>
    </location>
</feature>
<dbReference type="Gene3D" id="1.20.5.4130">
    <property type="match status" value="1"/>
</dbReference>
<dbReference type="InterPro" id="IPR027417">
    <property type="entry name" value="P-loop_NTPase"/>
</dbReference>
<dbReference type="Pfam" id="PF18052">
    <property type="entry name" value="Rx_N"/>
    <property type="match status" value="1"/>
</dbReference>
<feature type="domain" description="Disease resistance N-terminal" evidence="7">
    <location>
        <begin position="18"/>
        <end position="97"/>
    </location>
</feature>
<dbReference type="EMBL" id="LIHL02000005">
    <property type="protein sequence ID" value="KAF5470327.1"/>
    <property type="molecule type" value="Genomic_DNA"/>
</dbReference>
<dbReference type="GO" id="GO:0051707">
    <property type="term" value="P:response to other organism"/>
    <property type="evidence" value="ECO:0007669"/>
    <property type="project" value="UniProtKB-ARBA"/>
</dbReference>
<dbReference type="PRINTS" id="PR00364">
    <property type="entry name" value="DISEASERSIST"/>
</dbReference>
<dbReference type="InterPro" id="IPR058922">
    <property type="entry name" value="WHD_DRP"/>
</dbReference>
<evidence type="ECO:0000313" key="11">
    <source>
        <dbReference type="EMBL" id="KAF5470327.1"/>
    </source>
</evidence>
<dbReference type="GO" id="GO:0043531">
    <property type="term" value="F:ADP binding"/>
    <property type="evidence" value="ECO:0007669"/>
    <property type="project" value="InterPro"/>
</dbReference>
<dbReference type="InterPro" id="IPR036388">
    <property type="entry name" value="WH-like_DNA-bd_sf"/>
</dbReference>
<dbReference type="Gene3D" id="3.80.10.10">
    <property type="entry name" value="Ribonuclease Inhibitor"/>
    <property type="match status" value="3"/>
</dbReference>
<dbReference type="Pfam" id="PF00931">
    <property type="entry name" value="NB-ARC"/>
    <property type="match status" value="1"/>
</dbReference>
<evidence type="ECO:0000259" key="10">
    <source>
        <dbReference type="Pfam" id="PF25019"/>
    </source>
</evidence>
<organism evidence="11 12">
    <name type="scientific">Juglans regia</name>
    <name type="common">English walnut</name>
    <dbReference type="NCBI Taxonomy" id="51240"/>
    <lineage>
        <taxon>Eukaryota</taxon>
        <taxon>Viridiplantae</taxon>
        <taxon>Streptophyta</taxon>
        <taxon>Embryophyta</taxon>
        <taxon>Tracheophyta</taxon>
        <taxon>Spermatophyta</taxon>
        <taxon>Magnoliopsida</taxon>
        <taxon>eudicotyledons</taxon>
        <taxon>Gunneridae</taxon>
        <taxon>Pentapetalae</taxon>
        <taxon>rosids</taxon>
        <taxon>fabids</taxon>
        <taxon>Fagales</taxon>
        <taxon>Juglandaceae</taxon>
        <taxon>Juglans</taxon>
    </lineage>
</organism>
<sequence length="1256" mass="145527">MAKYFPSILVPGISEHLGVQTVKKLGLLWSCVKDFEKLKDIVSQLQPLLLVAEEQQAVNHEVKVWLEKLTDILYEVGDLLDDLSTRALRMTQNKKAKQVCIFFSKSNQLAFHLRMGPKIKTILNNLDHIANDMRKFHFEERHGKIPVEENRERDHNAFCPEEVLVGRDKEKKAVVDFLMDSNVKENVSILPIVGTGGMGKTTLAQFAFNHERIQEYFQLKMWVNVMSCVSRDDDVMEKTIVRKILESARNEKVTLNPLMHPVTIFEKEMYGKKYLLVLDNVRINDRELEEWFELKRVLIKHGARGSKILVTTRSEEVADTMCTVKPYYLRGLDEYYSWYLFKQMAFKNGQEPDDERIVNMGKEIVRKCEGVPLIIITIGRLLYFKNSETEWLSFMNNELSRIRLNDEADILATLKLVYDQLPQHLKQCFAYSCLFPKDYEIDKSTLINLWIAQGFIKSSNEEDECLEDAGHEYFMDNEEDECLEDAGHEYFMELISRFFFEKVTIDWSGEVSSCKINDLMHDLAMLIAGPSVTTLNSFTYEEDVNKSTRHLWVGYDIEHYLYLARLISKAKCRLRTFLSPSDSEPRYMTECDAIFSSFKTLRALQLGSRSLDGLPSSSFCKLNSLRYLDLSGMYKMKKLPDSITSLQNLQTLKLCNCNWLEEWPREFSRLVNLRHLDINGCWKLTYMPRGLGQLTKLRSLSDFLVSPQLDSLNMLHSGGLNELKGLNYLRGDLQIRNLGCGKDDAEDYEAANLGEKEKIRFLKLHWDDSFGWRDDADAELRKLEALRPHDRKLKRLELSGYKGAEFPRWLSSLTNLVEFQLSKCKKLQCLPPLSQLPSLKRLFLKYLDDIEYMSDSDYEYIFTGTFFPSLEELQLYYCPNLKGWWREEPPPRSLPASFPCLSELSISDCTVLDSMPMFPRLEKELVLSNASWKPMQQSLMMNMDSSIFASSSFAPISKLKRLQLHRIEDLQILPEKGLQNLTSLESLQIFHCHRLESLSQGIQYLTRLQQLKINHCDKLDLGGNDEAGMGWQGLTSLLSLDFIGLPKLVHLPSGLQHVTTLHKFQISSCCRLRALPYWICKWTSLQQFEISNCPSLTSLPEEMRLLKSLEVLTIRKHCPKLLPRCESETGEDWSKIAHIPKLYLDWPSEEEVKNGRKRFNAYYSYPSKVNNLVALPMMWLLELTLDSYYFTNPLRIRWKMPEIPFLPLAEVLMEVTTFVERCKAYAGDDDQKAVVELLMDSNDEENVSILPIVGIG</sequence>
<dbReference type="Gramene" id="Jr05_06260_p1">
    <property type="protein sequence ID" value="cds.Jr05_06260_p1"/>
    <property type="gene ID" value="Jr05_06260"/>
</dbReference>
<dbReference type="InterPro" id="IPR041118">
    <property type="entry name" value="Rx_N"/>
</dbReference>
<proteinExistence type="predicted"/>
<dbReference type="GO" id="GO:0006952">
    <property type="term" value="P:defense response"/>
    <property type="evidence" value="ECO:0007669"/>
    <property type="project" value="UniProtKB-KW"/>
</dbReference>
<evidence type="ECO:0000256" key="2">
    <source>
        <dbReference type="ARBA" id="ARBA00022737"/>
    </source>
</evidence>
<dbReference type="SUPFAM" id="SSF52047">
    <property type="entry name" value="RNI-like"/>
    <property type="match status" value="1"/>
</dbReference>
<keyword evidence="4" id="KW-0611">Plant defense</keyword>
<protein>
    <recommendedName>
        <fullName evidence="13">Disease resistance protein RGA3</fullName>
    </recommendedName>
</protein>
<evidence type="ECO:0008006" key="13">
    <source>
        <dbReference type="Google" id="ProtNLM"/>
    </source>
</evidence>
<reference evidence="11" key="2">
    <citation type="submission" date="2020-03" db="EMBL/GenBank/DDBJ databases">
        <title>Walnut 2.0.</title>
        <authorList>
            <person name="Marrano A."/>
            <person name="Britton M."/>
            <person name="Zimin A.V."/>
            <person name="Zaini P.A."/>
            <person name="Workman R."/>
            <person name="Puiu D."/>
            <person name="Bianco L."/>
            <person name="Allen B.J."/>
            <person name="Troggio M."/>
            <person name="Leslie C.A."/>
            <person name="Timp W."/>
            <person name="Dendekar A."/>
            <person name="Salzberg S.L."/>
            <person name="Neale D.B."/>
        </authorList>
    </citation>
    <scope>NUCLEOTIDE SEQUENCE</scope>
    <source>
        <tissue evidence="11">Leaves</tissue>
    </source>
</reference>
<dbReference type="PANTHER" id="PTHR36766:SF38">
    <property type="entry name" value="DISEASE RESISTANCE PROTEIN RGA3"/>
    <property type="match status" value="1"/>
</dbReference>
<evidence type="ECO:0000259" key="6">
    <source>
        <dbReference type="Pfam" id="PF00931"/>
    </source>
</evidence>
<gene>
    <name evidence="11" type="ORF">F2P56_010847</name>
</gene>
<keyword evidence="3" id="KW-0547">Nucleotide-binding</keyword>
<dbReference type="Gene3D" id="3.40.50.300">
    <property type="entry name" value="P-loop containing nucleotide triphosphate hydrolases"/>
    <property type="match status" value="1"/>
</dbReference>
<dbReference type="Pfam" id="PF23559">
    <property type="entry name" value="WHD_DRP"/>
    <property type="match status" value="1"/>
</dbReference>
<accession>A0A833XKQ3</accession>
<evidence type="ECO:0000256" key="5">
    <source>
        <dbReference type="ARBA" id="ARBA00022840"/>
    </source>
</evidence>
<comment type="caution">
    <text evidence="11">The sequence shown here is derived from an EMBL/GenBank/DDBJ whole genome shotgun (WGS) entry which is preliminary data.</text>
</comment>
<evidence type="ECO:0000259" key="7">
    <source>
        <dbReference type="Pfam" id="PF18052"/>
    </source>
</evidence>
<keyword evidence="1" id="KW-0433">Leucine-rich repeat</keyword>
<dbReference type="InterPro" id="IPR056845">
    <property type="entry name" value="LRR_Zer-1"/>
</dbReference>
<dbReference type="InterPro" id="IPR002182">
    <property type="entry name" value="NB-ARC"/>
</dbReference>
<evidence type="ECO:0000256" key="3">
    <source>
        <dbReference type="ARBA" id="ARBA00022741"/>
    </source>
</evidence>
<dbReference type="AlphaFoldDB" id="A0A833XKQ3"/>
<feature type="domain" description="Disease resistance protein winged helix" evidence="8">
    <location>
        <begin position="434"/>
        <end position="475"/>
    </location>
</feature>
<dbReference type="Gene3D" id="1.10.10.10">
    <property type="entry name" value="Winged helix-like DNA-binding domain superfamily/Winged helix DNA-binding domain"/>
    <property type="match status" value="1"/>
</dbReference>
<dbReference type="SUPFAM" id="SSF52058">
    <property type="entry name" value="L domain-like"/>
    <property type="match status" value="1"/>
</dbReference>
<keyword evidence="2" id="KW-0677">Repeat</keyword>
<dbReference type="InterPro" id="IPR032675">
    <property type="entry name" value="LRR_dom_sf"/>
</dbReference>
<dbReference type="Pfam" id="PF25013">
    <property type="entry name" value="LRR_Zer-1"/>
    <property type="match status" value="1"/>
</dbReference>
<dbReference type="Proteomes" id="UP000619265">
    <property type="component" value="Unassembled WGS sequence"/>
</dbReference>
<dbReference type="PANTHER" id="PTHR36766">
    <property type="entry name" value="PLANT BROAD-SPECTRUM MILDEW RESISTANCE PROTEIN RPW8"/>
    <property type="match status" value="1"/>
</dbReference>
<evidence type="ECO:0000259" key="9">
    <source>
        <dbReference type="Pfam" id="PF25013"/>
    </source>
</evidence>
<dbReference type="Gene3D" id="1.10.8.430">
    <property type="entry name" value="Helical domain of apoptotic protease-activating factors"/>
    <property type="match status" value="1"/>
</dbReference>
<evidence type="ECO:0000313" key="12">
    <source>
        <dbReference type="Proteomes" id="UP000619265"/>
    </source>
</evidence>
<reference evidence="11" key="1">
    <citation type="submission" date="2015-10" db="EMBL/GenBank/DDBJ databases">
        <authorList>
            <person name="Martinez-Garcia P.J."/>
            <person name="Crepeau M.W."/>
            <person name="Puiu D."/>
            <person name="Gonzalez-Ibeas D."/>
            <person name="Whalen J."/>
            <person name="Stevens K."/>
            <person name="Paul R."/>
            <person name="Butterfield T."/>
            <person name="Britton M."/>
            <person name="Reagan R."/>
            <person name="Chakraborty S."/>
            <person name="Walawage S.L."/>
            <person name="Vasquez-Gross H.A."/>
            <person name="Cardeno C."/>
            <person name="Famula R."/>
            <person name="Pratt K."/>
            <person name="Kuruganti S."/>
            <person name="Aradhya M.K."/>
            <person name="Leslie C.A."/>
            <person name="Dandekar A.M."/>
            <person name="Salzberg S.L."/>
            <person name="Wegrzyn J.L."/>
            <person name="Langley C.H."/>
            <person name="Neale D.B."/>
        </authorList>
    </citation>
    <scope>NUCLEOTIDE SEQUENCE</scope>
    <source>
        <tissue evidence="11">Leaves</tissue>
    </source>
</reference>
<evidence type="ECO:0000256" key="4">
    <source>
        <dbReference type="ARBA" id="ARBA00022821"/>
    </source>
</evidence>
<feature type="domain" description="Zer-1-like leucine-rich repeats region" evidence="9">
    <location>
        <begin position="619"/>
        <end position="681"/>
    </location>
</feature>
<dbReference type="SUPFAM" id="SSF52540">
    <property type="entry name" value="P-loop containing nucleoside triphosphate hydrolases"/>
    <property type="match status" value="1"/>
</dbReference>
<dbReference type="Pfam" id="PF25019">
    <property type="entry name" value="LRR_R13L1-DRL21"/>
    <property type="match status" value="1"/>
</dbReference>
<feature type="domain" description="R13L1/DRL21-like LRR repeat region" evidence="10">
    <location>
        <begin position="720"/>
        <end position="845"/>
    </location>
</feature>
<evidence type="ECO:0000256" key="1">
    <source>
        <dbReference type="ARBA" id="ARBA00022614"/>
    </source>
</evidence>
<evidence type="ECO:0000259" key="8">
    <source>
        <dbReference type="Pfam" id="PF23559"/>
    </source>
</evidence>
<name>A0A833XKQ3_JUGRE</name>
<dbReference type="InterPro" id="IPR056789">
    <property type="entry name" value="LRR_R13L1-DRL21"/>
</dbReference>